<evidence type="ECO:0000259" key="4">
    <source>
        <dbReference type="Pfam" id="PF02784"/>
    </source>
</evidence>
<dbReference type="InterPro" id="IPR022644">
    <property type="entry name" value="De-COase2_N"/>
</dbReference>
<dbReference type="SUPFAM" id="SSF51419">
    <property type="entry name" value="PLP-binding barrel"/>
    <property type="match status" value="1"/>
</dbReference>
<sequence length="458" mass="50521">MHLPSRANAPQPSAPLTSLRHTHVDDLLRQHPATLRELVQGLGSPLHLMLPQVFVENIRRFRRAFEQAPARGSLLFAKKANKADCLIQACSQEGIGVDVASVGELEKALGGGVPGHAIGVSGPEKSDRLLQLCLSHQCLLAVDSPNELQRLLHLARSREQQARVLLRYRPESQPESRFGLDPGQCAEAIALCREHPRWLCLTGFCFHLGGYSSEQRAQAANRLLDLCASTRAAGLEHCRRVNLGGGFAVRYVNPEAWARFRQQDRPSHYHGARTFSGFYPYGAPRAASDALADILATPVEAAMTLAQKAERDAIELLIEPGRALLDQAGISVFRVQGVKERDDGYAVVTVQGSSFSLSEQWFNSEFLPEPLLLPTEPRPAAPFFACVGGSTCLESDMLTWRKIRFDHPVRPGDLLIYLNTAGYQMDSNESPFHEARLPHKVVIELDGPTLRWKLDGLA</sequence>
<reference evidence="5 6" key="1">
    <citation type="submission" date="2019-10" db="EMBL/GenBank/DDBJ databases">
        <title>Pseudomonas dajingensis sp. nov., isolated from the profound head ulcers of farmed Murray cod (Maccullochella peelii peelii).</title>
        <authorList>
            <person name="Liu Y."/>
        </authorList>
    </citation>
    <scope>NUCLEOTIDE SEQUENCE [LARGE SCALE GENOMIC DNA]</scope>
    <source>
        <strain evidence="5 6">MC042</strain>
    </source>
</reference>
<dbReference type="PRINTS" id="PR01179">
    <property type="entry name" value="ODADCRBXLASE"/>
</dbReference>
<dbReference type="PANTHER" id="PTHR43727">
    <property type="entry name" value="DIAMINOPIMELATE DECARBOXYLASE"/>
    <property type="match status" value="1"/>
</dbReference>
<dbReference type="Gene3D" id="2.40.37.10">
    <property type="entry name" value="Lyase, Ornithine Decarboxylase, Chain A, domain 1"/>
    <property type="match status" value="1"/>
</dbReference>
<dbReference type="Proteomes" id="UP000486534">
    <property type="component" value="Unassembled WGS sequence"/>
</dbReference>
<evidence type="ECO:0000313" key="6">
    <source>
        <dbReference type="Proteomes" id="UP000486534"/>
    </source>
</evidence>
<evidence type="ECO:0000313" key="5">
    <source>
        <dbReference type="EMBL" id="MQA56048.1"/>
    </source>
</evidence>
<dbReference type="Pfam" id="PF02784">
    <property type="entry name" value="Orn_Arg_deC_N"/>
    <property type="match status" value="1"/>
</dbReference>
<dbReference type="InterPro" id="IPR009006">
    <property type="entry name" value="Ala_racemase/Decarboxylase_C"/>
</dbReference>
<feature type="modified residue" description="N6-(pyridoxal phosphate)lysine" evidence="3">
    <location>
        <position position="79"/>
    </location>
</feature>
<dbReference type="Gene3D" id="3.20.20.10">
    <property type="entry name" value="Alanine racemase"/>
    <property type="match status" value="1"/>
</dbReference>
<evidence type="ECO:0000256" key="3">
    <source>
        <dbReference type="PIRSR" id="PIRSR600183-50"/>
    </source>
</evidence>
<feature type="active site" description="Proton donor" evidence="3">
    <location>
        <position position="392"/>
    </location>
</feature>
<organism evidence="5 6">
    <name type="scientific">Pseudomonas piscis</name>
    <dbReference type="NCBI Taxonomy" id="2614538"/>
    <lineage>
        <taxon>Bacteria</taxon>
        <taxon>Pseudomonadati</taxon>
        <taxon>Pseudomonadota</taxon>
        <taxon>Gammaproteobacteria</taxon>
        <taxon>Pseudomonadales</taxon>
        <taxon>Pseudomonadaceae</taxon>
        <taxon>Pseudomonas</taxon>
    </lineage>
</organism>
<dbReference type="GO" id="GO:0009089">
    <property type="term" value="P:lysine biosynthetic process via diaminopimelate"/>
    <property type="evidence" value="ECO:0007669"/>
    <property type="project" value="TreeGrafter"/>
</dbReference>
<dbReference type="EMBL" id="WHUV01000004">
    <property type="protein sequence ID" value="MQA56048.1"/>
    <property type="molecule type" value="Genomic_DNA"/>
</dbReference>
<keyword evidence="2 3" id="KW-0663">Pyridoxal phosphate</keyword>
<dbReference type="InterPro" id="IPR029066">
    <property type="entry name" value="PLP-binding_barrel"/>
</dbReference>
<feature type="domain" description="Orn/DAP/Arg decarboxylase 2 N-terminal" evidence="4">
    <location>
        <begin position="58"/>
        <end position="288"/>
    </location>
</feature>
<dbReference type="GO" id="GO:0008836">
    <property type="term" value="F:diaminopimelate decarboxylase activity"/>
    <property type="evidence" value="ECO:0007669"/>
    <property type="project" value="TreeGrafter"/>
</dbReference>
<dbReference type="PANTHER" id="PTHR43727:SF2">
    <property type="entry name" value="GROUP IV DECARBOXYLASE"/>
    <property type="match status" value="1"/>
</dbReference>
<gene>
    <name evidence="5" type="ORF">GDH07_22260</name>
</gene>
<evidence type="ECO:0000256" key="1">
    <source>
        <dbReference type="ARBA" id="ARBA00001933"/>
    </source>
</evidence>
<protein>
    <submittedName>
        <fullName evidence="5">Amino acid decarboxylase</fullName>
    </submittedName>
</protein>
<name>A0A7X1PQR7_9PSED</name>
<comment type="caution">
    <text evidence="5">The sequence shown here is derived from an EMBL/GenBank/DDBJ whole genome shotgun (WGS) entry which is preliminary data.</text>
</comment>
<dbReference type="InterPro" id="IPR000183">
    <property type="entry name" value="Orn/DAP/Arg_de-COase"/>
</dbReference>
<evidence type="ECO:0000256" key="2">
    <source>
        <dbReference type="ARBA" id="ARBA00022898"/>
    </source>
</evidence>
<proteinExistence type="predicted"/>
<dbReference type="AlphaFoldDB" id="A0A7X1PQR7"/>
<dbReference type="SUPFAM" id="SSF50621">
    <property type="entry name" value="Alanine racemase C-terminal domain-like"/>
    <property type="match status" value="1"/>
</dbReference>
<comment type="cofactor">
    <cofactor evidence="1 3">
        <name>pyridoxal 5'-phosphate</name>
        <dbReference type="ChEBI" id="CHEBI:597326"/>
    </cofactor>
</comment>
<accession>A0A7X1PQR7</accession>
<dbReference type="RefSeq" id="WP_152898957.1">
    <property type="nucleotide sequence ID" value="NZ_WHUV01000004.1"/>
</dbReference>